<organism evidence="2 3">
    <name type="scientific">Sphingomonas swuensis</name>
    <dbReference type="NCBI Taxonomy" id="977800"/>
    <lineage>
        <taxon>Bacteria</taxon>
        <taxon>Pseudomonadati</taxon>
        <taxon>Pseudomonadota</taxon>
        <taxon>Alphaproteobacteria</taxon>
        <taxon>Sphingomonadales</taxon>
        <taxon>Sphingomonadaceae</taxon>
        <taxon>Sphingomonas</taxon>
    </lineage>
</organism>
<gene>
    <name evidence="2" type="ORF">GCM10022280_18840</name>
</gene>
<evidence type="ECO:0000313" key="3">
    <source>
        <dbReference type="Proteomes" id="UP001500235"/>
    </source>
</evidence>
<dbReference type="InterPro" id="IPR009045">
    <property type="entry name" value="Zn_M74/Hedgehog-like"/>
</dbReference>
<accession>A0ABP7T0I1</accession>
<evidence type="ECO:0000259" key="1">
    <source>
        <dbReference type="Pfam" id="PF22187"/>
    </source>
</evidence>
<comment type="caution">
    <text evidence="2">The sequence shown here is derived from an EMBL/GenBank/DDBJ whole genome shotgun (WGS) entry which is preliminary data.</text>
</comment>
<keyword evidence="3" id="KW-1185">Reference proteome</keyword>
<feature type="domain" description="DUF6946" evidence="1">
    <location>
        <begin position="11"/>
        <end position="222"/>
    </location>
</feature>
<dbReference type="SUPFAM" id="SSF55166">
    <property type="entry name" value="Hedgehog/DD-peptidase"/>
    <property type="match status" value="1"/>
</dbReference>
<evidence type="ECO:0000313" key="2">
    <source>
        <dbReference type="EMBL" id="GAA4019269.1"/>
    </source>
</evidence>
<dbReference type="Pfam" id="PF22187">
    <property type="entry name" value="DUF6946"/>
    <property type="match status" value="1"/>
</dbReference>
<name>A0ABP7T0I1_9SPHN</name>
<sequence length="452" mass="50524">MTDSRLSIFAKKPDDVVPRLGSPLHWRQGRSAKALADRWMQAEGFPTCVAAMLCQAPEYRNADLLDGWFERETDLLDEQGRPSQTDLLALITSDDGLATLAVEGKVDEPFGDSVSDWLGEGNSGKLRRLELLCERLGLSTEKVATLRYQLLHRTVAALIEAKRFHTRRAVMVVHSFCPKASGFADFVAFARELGFENVEQGMLSEPRSIGDIELRVGWVSDSVPEGQDPPSVNWLTEFGRTRLSKNFFMRDFLFSEIGALHGFTNVPADPDLAIEAGKKLCFELLEPLQETFGRVAIRSSYRSPELNGFGAKMQRSGAKGYTCASNDRNAAGHIWDARDADGCMGATACIVLPEVYDVLSHEEGGWQRLAWWIHDNLPYSTLTFYPRYWAFNIQWHERPKRQITSYVAPSGTLTKPGFPYFDGEHSGEWRPLLEALQRARSTGAIKGIGIAD</sequence>
<dbReference type="Proteomes" id="UP001500235">
    <property type="component" value="Unassembled WGS sequence"/>
</dbReference>
<proteinExistence type="predicted"/>
<dbReference type="InterPro" id="IPR054024">
    <property type="entry name" value="DUF6946"/>
</dbReference>
<dbReference type="EMBL" id="BAABBQ010000001">
    <property type="protein sequence ID" value="GAA4019269.1"/>
    <property type="molecule type" value="Genomic_DNA"/>
</dbReference>
<reference evidence="3" key="1">
    <citation type="journal article" date="2019" name="Int. J. Syst. Evol. Microbiol.">
        <title>The Global Catalogue of Microorganisms (GCM) 10K type strain sequencing project: providing services to taxonomists for standard genome sequencing and annotation.</title>
        <authorList>
            <consortium name="The Broad Institute Genomics Platform"/>
            <consortium name="The Broad Institute Genome Sequencing Center for Infectious Disease"/>
            <person name="Wu L."/>
            <person name="Ma J."/>
        </authorList>
    </citation>
    <scope>NUCLEOTIDE SEQUENCE [LARGE SCALE GENOMIC DNA]</scope>
    <source>
        <strain evidence="3">JCM 17563</strain>
    </source>
</reference>
<protein>
    <recommendedName>
        <fullName evidence="1">DUF6946 domain-containing protein</fullName>
    </recommendedName>
</protein>